<dbReference type="RefSeq" id="WP_345970094.1">
    <property type="nucleotide sequence ID" value="NZ_CP147920.1"/>
</dbReference>
<dbReference type="InterPro" id="IPR007712">
    <property type="entry name" value="RelE/ParE_toxin"/>
</dbReference>
<proteinExistence type="predicted"/>
<evidence type="ECO:0000313" key="1">
    <source>
        <dbReference type="EMBL" id="XAU15027.1"/>
    </source>
</evidence>
<dbReference type="Pfam" id="PF05016">
    <property type="entry name" value="ParE_toxin"/>
    <property type="match status" value="1"/>
</dbReference>
<gene>
    <name evidence="1" type="ORF">WCY31_12395</name>
</gene>
<keyword evidence="2" id="KW-1185">Reference proteome</keyword>
<protein>
    <submittedName>
        <fullName evidence="1">Type II toxin-antitoxin system RelE/ParE family toxin</fullName>
    </submittedName>
</protein>
<accession>A0ABZ3H9F7</accession>
<name>A0ABZ3H9F7_9BACT</name>
<reference evidence="1 2" key="1">
    <citation type="submission" date="2024-03" db="EMBL/GenBank/DDBJ databases">
        <title>Sulfurimonas sp. HSL3-1.</title>
        <authorList>
            <person name="Wang S."/>
        </authorList>
    </citation>
    <scope>NUCLEOTIDE SEQUENCE [LARGE SCALE GENOMIC DNA]</scope>
    <source>
        <strain evidence="1 2">HSL3-1</strain>
    </source>
</reference>
<sequence length="91" mass="10269">MRVVATPSFVEQLKALLLTIAESNPEEAKRFKLYLDTILLNLPSKAQKYKPSIYFDDADVKDIEHQGCTIPFYYDHAGAALVLLGIIDNRV</sequence>
<dbReference type="Proteomes" id="UP001447842">
    <property type="component" value="Chromosome"/>
</dbReference>
<evidence type="ECO:0000313" key="2">
    <source>
        <dbReference type="Proteomes" id="UP001447842"/>
    </source>
</evidence>
<organism evidence="1 2">
    <name type="scientific">Sulfurimonas diazotrophicus</name>
    <dbReference type="NCBI Taxonomy" id="3131939"/>
    <lineage>
        <taxon>Bacteria</taxon>
        <taxon>Pseudomonadati</taxon>
        <taxon>Campylobacterota</taxon>
        <taxon>Epsilonproteobacteria</taxon>
        <taxon>Campylobacterales</taxon>
        <taxon>Sulfurimonadaceae</taxon>
        <taxon>Sulfurimonas</taxon>
    </lineage>
</organism>
<dbReference type="EMBL" id="CP147920">
    <property type="protein sequence ID" value="XAU15027.1"/>
    <property type="molecule type" value="Genomic_DNA"/>
</dbReference>